<accession>A0AAV9J0H7</accession>
<dbReference type="PROSITE" id="PS51318">
    <property type="entry name" value="TAT"/>
    <property type="match status" value="1"/>
</dbReference>
<name>A0AAV9J0H7_CYACA</name>
<evidence type="ECO:0000313" key="3">
    <source>
        <dbReference type="Proteomes" id="UP001301350"/>
    </source>
</evidence>
<gene>
    <name evidence="2" type="ORF">CDCA_CDCA14G3926</name>
</gene>
<feature type="signal peptide" evidence="1">
    <location>
        <begin position="1"/>
        <end position="22"/>
    </location>
</feature>
<keyword evidence="3" id="KW-1185">Reference proteome</keyword>
<dbReference type="EMBL" id="JANCYW010000014">
    <property type="protein sequence ID" value="KAK4537901.1"/>
    <property type="molecule type" value="Genomic_DNA"/>
</dbReference>
<dbReference type="AlphaFoldDB" id="A0AAV9J0H7"/>
<comment type="caution">
    <text evidence="2">The sequence shown here is derived from an EMBL/GenBank/DDBJ whole genome shotgun (WGS) entry which is preliminary data.</text>
</comment>
<reference evidence="2 3" key="1">
    <citation type="submission" date="2022-07" db="EMBL/GenBank/DDBJ databases">
        <title>Genome-wide signatures of adaptation to extreme environments.</title>
        <authorList>
            <person name="Cho C.H."/>
            <person name="Yoon H.S."/>
        </authorList>
    </citation>
    <scope>NUCLEOTIDE SEQUENCE [LARGE SCALE GENOMIC DNA]</scope>
    <source>
        <strain evidence="2 3">DBV 063 E5</strain>
    </source>
</reference>
<organism evidence="2 3">
    <name type="scientific">Cyanidium caldarium</name>
    <name type="common">Red alga</name>
    <dbReference type="NCBI Taxonomy" id="2771"/>
    <lineage>
        <taxon>Eukaryota</taxon>
        <taxon>Rhodophyta</taxon>
        <taxon>Bangiophyceae</taxon>
        <taxon>Cyanidiales</taxon>
        <taxon>Cyanidiaceae</taxon>
        <taxon>Cyanidium</taxon>
    </lineage>
</organism>
<protein>
    <submittedName>
        <fullName evidence="2">Uncharacterized protein</fullName>
    </submittedName>
</protein>
<proteinExistence type="predicted"/>
<dbReference type="InterPro" id="IPR006311">
    <property type="entry name" value="TAT_signal"/>
</dbReference>
<evidence type="ECO:0000313" key="2">
    <source>
        <dbReference type="EMBL" id="KAK4537901.1"/>
    </source>
</evidence>
<keyword evidence="1" id="KW-0732">Signal</keyword>
<evidence type="ECO:0000256" key="1">
    <source>
        <dbReference type="SAM" id="SignalP"/>
    </source>
</evidence>
<feature type="chain" id="PRO_5043384452" evidence="1">
    <location>
        <begin position="23"/>
        <end position="237"/>
    </location>
</feature>
<sequence length="237" mass="24814">MLASSDMFTRRLFLVVLGVALASLLALPAAALPAVRVESSSGGSHGNSSGGTIDVFYPPPSPALSPPPTYDLNRTATVVIAGADAISDFPPAFNFFGHGAAITFSGGAQYAAVYPNDDAGTYRLLNATELLQDLKFRYFVYYGHPLAWYAAGNLPGNRSTVSQEYVPSGNSTRFIAGTFAITQVNTIISGTPGVVNVAFNAYDPHNVSAAPHLPNALNDYGVVTFTKVPCTEAGITC</sequence>
<dbReference type="Proteomes" id="UP001301350">
    <property type="component" value="Unassembled WGS sequence"/>
</dbReference>